<name>A0ABT4S1V6_9FLAO</name>
<dbReference type="PANTHER" id="PTHR30329">
    <property type="entry name" value="STATOR ELEMENT OF FLAGELLAR MOTOR COMPLEX"/>
    <property type="match status" value="1"/>
</dbReference>
<dbReference type="InterPro" id="IPR006664">
    <property type="entry name" value="OMP_bac"/>
</dbReference>
<dbReference type="Gene3D" id="3.30.1330.60">
    <property type="entry name" value="OmpA-like domain"/>
    <property type="match status" value="1"/>
</dbReference>
<evidence type="ECO:0000313" key="8">
    <source>
        <dbReference type="Proteomes" id="UP001149142"/>
    </source>
</evidence>
<comment type="caution">
    <text evidence="7">The sequence shown here is derived from an EMBL/GenBank/DDBJ whole genome shotgun (WGS) entry which is preliminary data.</text>
</comment>
<evidence type="ECO:0000256" key="1">
    <source>
        <dbReference type="ARBA" id="ARBA00004442"/>
    </source>
</evidence>
<dbReference type="PROSITE" id="PS51123">
    <property type="entry name" value="OMPA_2"/>
    <property type="match status" value="1"/>
</dbReference>
<reference evidence="7" key="1">
    <citation type="submission" date="2022-11" db="EMBL/GenBank/DDBJ databases">
        <title>Refractory cell wall polysaccharides provide important carbon source for microbial heterotrophs in the hadal ocean.</title>
        <authorList>
            <person name="Zhu X."/>
        </authorList>
    </citation>
    <scope>NUCLEOTIDE SEQUENCE</scope>
    <source>
        <strain evidence="7">MTRN7</strain>
    </source>
</reference>
<dbReference type="InterPro" id="IPR036737">
    <property type="entry name" value="OmpA-like_sf"/>
</dbReference>
<sequence length="154" mass="17242">MDGYESNKVTVEGTNEEEVAVEVPLTPIEEIITPIEVVLNPIYFEFDKSNITAKAAFELDNLVQVMNKYPDMVIEATSHTDFRGSDRYNQGLSERRAQTTRQYIISKGIDASRISASGKGESQPAVDCNPCSKEQHQLNRRSQFLIVSGNPKNM</sequence>
<evidence type="ECO:0000313" key="6">
    <source>
        <dbReference type="EMBL" id="MDA0177714.1"/>
    </source>
</evidence>
<dbReference type="SUPFAM" id="SSF103088">
    <property type="entry name" value="OmpA-like"/>
    <property type="match status" value="1"/>
</dbReference>
<organism evidence="7 8">
    <name type="scientific">Mesoflavibacter profundi</name>
    <dbReference type="NCBI Taxonomy" id="2708110"/>
    <lineage>
        <taxon>Bacteria</taxon>
        <taxon>Pseudomonadati</taxon>
        <taxon>Bacteroidota</taxon>
        <taxon>Flavobacteriia</taxon>
        <taxon>Flavobacteriales</taxon>
        <taxon>Flavobacteriaceae</taxon>
        <taxon>Mesoflavibacter</taxon>
    </lineage>
</organism>
<dbReference type="Proteomes" id="UP001149142">
    <property type="component" value="Unassembled WGS sequence"/>
</dbReference>
<evidence type="ECO:0000313" key="7">
    <source>
        <dbReference type="EMBL" id="MDA0178039.1"/>
    </source>
</evidence>
<feature type="domain" description="OmpA-like" evidence="5">
    <location>
        <begin position="31"/>
        <end position="150"/>
    </location>
</feature>
<accession>A0ABT4S1V6</accession>
<comment type="subcellular location">
    <subcellularLocation>
        <location evidence="1">Cell outer membrane</location>
    </subcellularLocation>
</comment>
<dbReference type="EMBL" id="JAPFGC010000002">
    <property type="protein sequence ID" value="MDA0178039.1"/>
    <property type="molecule type" value="Genomic_DNA"/>
</dbReference>
<protein>
    <submittedName>
        <fullName evidence="7">OmpA family protein</fullName>
    </submittedName>
</protein>
<dbReference type="PRINTS" id="PR01021">
    <property type="entry name" value="OMPADOMAIN"/>
</dbReference>
<dbReference type="EMBL" id="JAPFGC010000002">
    <property type="protein sequence ID" value="MDA0177714.1"/>
    <property type="molecule type" value="Genomic_DNA"/>
</dbReference>
<dbReference type="InterPro" id="IPR006665">
    <property type="entry name" value="OmpA-like"/>
</dbReference>
<evidence type="ECO:0000256" key="3">
    <source>
        <dbReference type="ARBA" id="ARBA00023237"/>
    </source>
</evidence>
<dbReference type="InterPro" id="IPR050330">
    <property type="entry name" value="Bact_OuterMem_StrucFunc"/>
</dbReference>
<dbReference type="CDD" id="cd07185">
    <property type="entry name" value="OmpA_C-like"/>
    <property type="match status" value="1"/>
</dbReference>
<keyword evidence="3" id="KW-0998">Cell outer membrane</keyword>
<evidence type="ECO:0000256" key="2">
    <source>
        <dbReference type="ARBA" id="ARBA00023136"/>
    </source>
</evidence>
<keyword evidence="2 4" id="KW-0472">Membrane</keyword>
<proteinExistence type="predicted"/>
<evidence type="ECO:0000256" key="4">
    <source>
        <dbReference type="PROSITE-ProRule" id="PRU00473"/>
    </source>
</evidence>
<dbReference type="Pfam" id="PF00691">
    <property type="entry name" value="OmpA"/>
    <property type="match status" value="1"/>
</dbReference>
<dbReference type="PANTHER" id="PTHR30329:SF21">
    <property type="entry name" value="LIPOPROTEIN YIAD-RELATED"/>
    <property type="match status" value="1"/>
</dbReference>
<evidence type="ECO:0000259" key="5">
    <source>
        <dbReference type="PROSITE" id="PS51123"/>
    </source>
</evidence>
<gene>
    <name evidence="6" type="ORF">OOZ35_09450</name>
    <name evidence="7" type="ORF">OOZ35_11100</name>
</gene>
<keyword evidence="8" id="KW-1185">Reference proteome</keyword>